<feature type="transmembrane region" description="Helical" evidence="1">
    <location>
        <begin position="279"/>
        <end position="300"/>
    </location>
</feature>
<protein>
    <recommendedName>
        <fullName evidence="4">DUF1275 domain protein</fullName>
    </recommendedName>
</protein>
<proteinExistence type="predicted"/>
<reference evidence="2" key="1">
    <citation type="submission" date="2022-06" db="EMBL/GenBank/DDBJ databases">
        <title>Complete genome sequences of two strains of the flax pathogen Septoria linicola.</title>
        <authorList>
            <person name="Lapalu N."/>
            <person name="Simon A."/>
            <person name="Demenou B."/>
            <person name="Paumier D."/>
            <person name="Guillot M.-P."/>
            <person name="Gout L."/>
            <person name="Valade R."/>
        </authorList>
    </citation>
    <scope>NUCLEOTIDE SEQUENCE</scope>
    <source>
        <strain evidence="2">SE15195</strain>
    </source>
</reference>
<name>A0A9Q9ELI9_9PEZI</name>
<dbReference type="EMBL" id="CP099422">
    <property type="protein sequence ID" value="USW53493.1"/>
    <property type="molecule type" value="Genomic_DNA"/>
</dbReference>
<feature type="transmembrane region" description="Helical" evidence="1">
    <location>
        <begin position="66"/>
        <end position="92"/>
    </location>
</feature>
<evidence type="ECO:0000313" key="2">
    <source>
        <dbReference type="EMBL" id="USW53493.1"/>
    </source>
</evidence>
<organism evidence="2 3">
    <name type="scientific">Septoria linicola</name>
    <dbReference type="NCBI Taxonomy" id="215465"/>
    <lineage>
        <taxon>Eukaryota</taxon>
        <taxon>Fungi</taxon>
        <taxon>Dikarya</taxon>
        <taxon>Ascomycota</taxon>
        <taxon>Pezizomycotina</taxon>
        <taxon>Dothideomycetes</taxon>
        <taxon>Dothideomycetidae</taxon>
        <taxon>Mycosphaerellales</taxon>
        <taxon>Mycosphaerellaceae</taxon>
        <taxon>Septoria</taxon>
    </lineage>
</organism>
<dbReference type="PANTHER" id="PTHR37488">
    <property type="entry name" value="DUF1275 DOMAIN-CONTAINING PROTEIN"/>
    <property type="match status" value="1"/>
</dbReference>
<dbReference type="AlphaFoldDB" id="A0A9Q9ELI9"/>
<sequence>MAATATVTEPLPSTTNVRDIKALEEQRDALSEDHENEKMKHPTCRQPGLFSRARIFGPIEKERGDLALLACCLVTGLVDAAAFSNWGVFVGMQTGNTVILGLSASWLPANPNAWLTTLISILSFLLGAFATFRLSLWISPLGVNSNRLLASSLLFIQGLFILISAALSTPDGLIPQNPGNIDRYRLEPHWVLEDIRIVSLFPPLGFQAGMQIATSRLLGFNELPVNVLTSTYCDIMGDFKLLAFNNVKRNRRVLAALLLLVGAIASGWMMRSRGGLESVLWLSAAIKLGTGIAMFVWLPVARSKD</sequence>
<dbReference type="InterPro" id="IPR010699">
    <property type="entry name" value="DUF1275"/>
</dbReference>
<evidence type="ECO:0000256" key="1">
    <source>
        <dbReference type="SAM" id="Phobius"/>
    </source>
</evidence>
<feature type="transmembrane region" description="Helical" evidence="1">
    <location>
        <begin position="253"/>
        <end position="270"/>
    </location>
</feature>
<dbReference type="Pfam" id="PF06912">
    <property type="entry name" value="DUF1275"/>
    <property type="match status" value="1"/>
</dbReference>
<keyword evidence="1" id="KW-0472">Membrane</keyword>
<keyword evidence="3" id="KW-1185">Reference proteome</keyword>
<keyword evidence="1" id="KW-0812">Transmembrane</keyword>
<gene>
    <name evidence="2" type="ORF">Slin15195_G068120</name>
</gene>
<evidence type="ECO:0000313" key="3">
    <source>
        <dbReference type="Proteomes" id="UP001056384"/>
    </source>
</evidence>
<keyword evidence="1" id="KW-1133">Transmembrane helix</keyword>
<feature type="transmembrane region" description="Helical" evidence="1">
    <location>
        <begin position="148"/>
        <end position="167"/>
    </location>
</feature>
<feature type="transmembrane region" description="Helical" evidence="1">
    <location>
        <begin position="112"/>
        <end position="136"/>
    </location>
</feature>
<evidence type="ECO:0008006" key="4">
    <source>
        <dbReference type="Google" id="ProtNLM"/>
    </source>
</evidence>
<dbReference type="Proteomes" id="UP001056384">
    <property type="component" value="Chromosome 5"/>
</dbReference>
<dbReference type="PANTHER" id="PTHR37488:SF2">
    <property type="entry name" value="DUF1275 DOMAIN-CONTAINING PROTEIN"/>
    <property type="match status" value="1"/>
</dbReference>
<accession>A0A9Q9ELI9</accession>